<feature type="non-terminal residue" evidence="1">
    <location>
        <position position="1"/>
    </location>
</feature>
<protein>
    <submittedName>
        <fullName evidence="1">Uncharacterized protein</fullName>
    </submittedName>
</protein>
<dbReference type="Proteomes" id="UP000663864">
    <property type="component" value="Unassembled WGS sequence"/>
</dbReference>
<dbReference type="AlphaFoldDB" id="A0A815RIM3"/>
<evidence type="ECO:0000313" key="1">
    <source>
        <dbReference type="EMBL" id="CAF1475593.1"/>
    </source>
</evidence>
<dbReference type="EMBL" id="CAJNOT010005809">
    <property type="protein sequence ID" value="CAF1475593.1"/>
    <property type="molecule type" value="Genomic_DNA"/>
</dbReference>
<reference evidence="1" key="1">
    <citation type="submission" date="2021-02" db="EMBL/GenBank/DDBJ databases">
        <authorList>
            <person name="Nowell W R."/>
        </authorList>
    </citation>
    <scope>NUCLEOTIDE SEQUENCE</scope>
</reference>
<evidence type="ECO:0000313" key="2">
    <source>
        <dbReference type="Proteomes" id="UP000663864"/>
    </source>
</evidence>
<comment type="caution">
    <text evidence="1">The sequence shown here is derived from an EMBL/GenBank/DDBJ whole genome shotgun (WGS) entry which is preliminary data.</text>
</comment>
<gene>
    <name evidence="1" type="ORF">ZHD862_LOCUS36334</name>
</gene>
<sequence length="138" mass="16086">PHVISPKLTELLSIIFQSSTTIQTWSESNKDLLCNQIFNEFVNRQILDFNEIDGPFCSCSHRPVKCPNEQWSLTNAISYTFHEKLDVENSDYPECLAITKLSTIISKNWTRQQVYDYRIRKHSIEEVITSVHLILVKI</sequence>
<proteinExistence type="predicted"/>
<accession>A0A815RIM3</accession>
<organism evidence="1 2">
    <name type="scientific">Rotaria sordida</name>
    <dbReference type="NCBI Taxonomy" id="392033"/>
    <lineage>
        <taxon>Eukaryota</taxon>
        <taxon>Metazoa</taxon>
        <taxon>Spiralia</taxon>
        <taxon>Gnathifera</taxon>
        <taxon>Rotifera</taxon>
        <taxon>Eurotatoria</taxon>
        <taxon>Bdelloidea</taxon>
        <taxon>Philodinida</taxon>
        <taxon>Philodinidae</taxon>
        <taxon>Rotaria</taxon>
    </lineage>
</organism>
<name>A0A815RIM3_9BILA</name>